<name>A0A2S8FEZ9_9BACT</name>
<accession>A0A2S8FEZ9</accession>
<gene>
    <name evidence="2" type="ORF">C5Y96_14870</name>
</gene>
<evidence type="ECO:0000256" key="1">
    <source>
        <dbReference type="SAM" id="Phobius"/>
    </source>
</evidence>
<evidence type="ECO:0000313" key="3">
    <source>
        <dbReference type="Proteomes" id="UP000240009"/>
    </source>
</evidence>
<dbReference type="OrthoDB" id="288120at2"/>
<dbReference type="EMBL" id="PUIA01000038">
    <property type="protein sequence ID" value="PQO30739.1"/>
    <property type="molecule type" value="Genomic_DNA"/>
</dbReference>
<dbReference type="RefSeq" id="WP_105354779.1">
    <property type="nucleotide sequence ID" value="NZ_PUIA01000038.1"/>
</dbReference>
<keyword evidence="1" id="KW-0812">Transmembrane</keyword>
<protein>
    <recommendedName>
        <fullName evidence="4">DUF3302 domain-containing protein</fullName>
    </recommendedName>
</protein>
<feature type="transmembrane region" description="Helical" evidence="1">
    <location>
        <begin position="50"/>
        <end position="69"/>
    </location>
</feature>
<dbReference type="Pfam" id="PF11742">
    <property type="entry name" value="DUF3302"/>
    <property type="match status" value="1"/>
</dbReference>
<keyword evidence="1" id="KW-1133">Transmembrane helix</keyword>
<dbReference type="InterPro" id="IPR011223">
    <property type="entry name" value="UCP028770"/>
</dbReference>
<sequence length="87" mass="9468">MDLIFIFAWFVIALIFCVFVAVVIVLGSLPGNIARKRNHPHVDAINAASWIGLALGGAIWPIAFIWAFIPFGQDSSMNSDENPVVGK</sequence>
<feature type="transmembrane region" description="Helical" evidence="1">
    <location>
        <begin position="6"/>
        <end position="29"/>
    </location>
</feature>
<keyword evidence="1" id="KW-0472">Membrane</keyword>
<dbReference type="Proteomes" id="UP000240009">
    <property type="component" value="Unassembled WGS sequence"/>
</dbReference>
<organism evidence="2 3">
    <name type="scientific">Blastopirellula marina</name>
    <dbReference type="NCBI Taxonomy" id="124"/>
    <lineage>
        <taxon>Bacteria</taxon>
        <taxon>Pseudomonadati</taxon>
        <taxon>Planctomycetota</taxon>
        <taxon>Planctomycetia</taxon>
        <taxon>Pirellulales</taxon>
        <taxon>Pirellulaceae</taxon>
        <taxon>Blastopirellula</taxon>
    </lineage>
</organism>
<reference evidence="2 3" key="1">
    <citation type="submission" date="2018-02" db="EMBL/GenBank/DDBJ databases">
        <title>Comparative genomes isolates from brazilian mangrove.</title>
        <authorList>
            <person name="Araujo J.E."/>
            <person name="Taketani R.G."/>
            <person name="Silva M.C.P."/>
            <person name="Loureco M.V."/>
            <person name="Andreote F.D."/>
        </authorList>
    </citation>
    <scope>NUCLEOTIDE SEQUENCE [LARGE SCALE GENOMIC DNA]</scope>
    <source>
        <strain evidence="2 3">HEX-2 MGV</strain>
    </source>
</reference>
<evidence type="ECO:0000313" key="2">
    <source>
        <dbReference type="EMBL" id="PQO30739.1"/>
    </source>
</evidence>
<evidence type="ECO:0008006" key="4">
    <source>
        <dbReference type="Google" id="ProtNLM"/>
    </source>
</evidence>
<proteinExistence type="predicted"/>
<comment type="caution">
    <text evidence="2">The sequence shown here is derived from an EMBL/GenBank/DDBJ whole genome shotgun (WGS) entry which is preliminary data.</text>
</comment>
<dbReference type="AlphaFoldDB" id="A0A2S8FEZ9"/>